<organism evidence="2 3">
    <name type="scientific">Nocardiopsis aegyptia</name>
    <dbReference type="NCBI Taxonomy" id="220378"/>
    <lineage>
        <taxon>Bacteria</taxon>
        <taxon>Bacillati</taxon>
        <taxon>Actinomycetota</taxon>
        <taxon>Actinomycetes</taxon>
        <taxon>Streptosporangiales</taxon>
        <taxon>Nocardiopsidaceae</taxon>
        <taxon>Nocardiopsis</taxon>
    </lineage>
</organism>
<reference evidence="2 3" key="1">
    <citation type="submission" date="2020-07" db="EMBL/GenBank/DDBJ databases">
        <title>Sequencing the genomes of 1000 actinobacteria strains.</title>
        <authorList>
            <person name="Klenk H.-P."/>
        </authorList>
    </citation>
    <scope>NUCLEOTIDE SEQUENCE [LARGE SCALE GENOMIC DNA]</scope>
    <source>
        <strain evidence="2 3">DSM 44442</strain>
    </source>
</reference>
<proteinExistence type="predicted"/>
<comment type="caution">
    <text evidence="2">The sequence shown here is derived from an EMBL/GenBank/DDBJ whole genome shotgun (WGS) entry which is preliminary data.</text>
</comment>
<dbReference type="AlphaFoldDB" id="A0A7Z0ERT4"/>
<gene>
    <name evidence="2" type="ORF">HNR10_005028</name>
</gene>
<protein>
    <recommendedName>
        <fullName evidence="4">SPOR domain-containing protein</fullName>
    </recommendedName>
</protein>
<evidence type="ECO:0000313" key="2">
    <source>
        <dbReference type="EMBL" id="NYJ37147.1"/>
    </source>
</evidence>
<sequence>MDERTDEDRWWYCLVHHRVEHGAGCPNKKRMGPYDSEDAASRALTTAAERNSAWEEQDKEDW</sequence>
<evidence type="ECO:0000313" key="3">
    <source>
        <dbReference type="Proteomes" id="UP000572051"/>
    </source>
</evidence>
<keyword evidence="3" id="KW-1185">Reference proteome</keyword>
<feature type="region of interest" description="Disordered" evidence="1">
    <location>
        <begin position="24"/>
        <end position="62"/>
    </location>
</feature>
<dbReference type="RefSeq" id="WP_179827593.1">
    <property type="nucleotide sequence ID" value="NZ_JACCFS010000001.1"/>
</dbReference>
<name>A0A7Z0ERT4_9ACTN</name>
<dbReference type="Proteomes" id="UP000572051">
    <property type="component" value="Unassembled WGS sequence"/>
</dbReference>
<evidence type="ECO:0008006" key="4">
    <source>
        <dbReference type="Google" id="ProtNLM"/>
    </source>
</evidence>
<evidence type="ECO:0000256" key="1">
    <source>
        <dbReference type="SAM" id="MobiDB-lite"/>
    </source>
</evidence>
<dbReference type="EMBL" id="JACCFS010000001">
    <property type="protein sequence ID" value="NYJ37147.1"/>
    <property type="molecule type" value="Genomic_DNA"/>
</dbReference>
<accession>A0A7Z0ERT4</accession>